<dbReference type="PANTHER" id="PTHR23090">
    <property type="entry name" value="NH 3 /GLUTAMINE-DEPENDENT NAD + SYNTHETASE"/>
    <property type="match status" value="1"/>
</dbReference>
<evidence type="ECO:0000313" key="11">
    <source>
        <dbReference type="EMBL" id="MCQ4838774.1"/>
    </source>
</evidence>
<dbReference type="InterPro" id="IPR014729">
    <property type="entry name" value="Rossmann-like_a/b/a_fold"/>
</dbReference>
<feature type="binding site" evidence="7">
    <location>
        <position position="203"/>
    </location>
    <ligand>
        <name>L-glutamine</name>
        <dbReference type="ChEBI" id="CHEBI:58359"/>
    </ligand>
</feature>
<accession>A0ABT1RVT2</accession>
<feature type="binding site" evidence="7">
    <location>
        <position position="121"/>
    </location>
    <ligand>
        <name>L-glutamine</name>
        <dbReference type="ChEBI" id="CHEBI:58359"/>
    </ligand>
</feature>
<dbReference type="InterPro" id="IPR041856">
    <property type="entry name" value="NAD+_synth_C"/>
</dbReference>
<keyword evidence="3 7" id="KW-0436">Ligase</keyword>
<comment type="function">
    <text evidence="7">Catalyzes the ATP-dependent amidation of deamido-NAD to form NAD. Uses L-glutamine as a nitrogen source.</text>
</comment>
<feature type="domain" description="CN hydrolase" evidence="10">
    <location>
        <begin position="6"/>
        <end position="268"/>
    </location>
</feature>
<feature type="binding site" evidence="7">
    <location>
        <position position="600"/>
    </location>
    <ligand>
        <name>deamido-NAD(+)</name>
        <dbReference type="ChEBI" id="CHEBI:58437"/>
        <note>ligand shared between two neighboring subunits</note>
    </ligand>
</feature>
<comment type="similarity">
    <text evidence="2 7 8">In the C-terminal section; belongs to the NAD synthetase family.</text>
</comment>
<dbReference type="SUPFAM" id="SSF52402">
    <property type="entry name" value="Adenine nucleotide alpha hydrolases-like"/>
    <property type="match status" value="1"/>
</dbReference>
<keyword evidence="6 7" id="KW-0520">NAD</keyword>
<protein>
    <recommendedName>
        <fullName evidence="7 8">Glutamine-dependent NAD(+) synthetase</fullName>
        <ecNumber evidence="7 8">6.3.5.1</ecNumber>
    </recommendedName>
    <alternativeName>
        <fullName evidence="7 8">NAD(+) synthase [glutamine-hydrolyzing]</fullName>
    </alternativeName>
</protein>
<dbReference type="CDD" id="cd07570">
    <property type="entry name" value="GAT_Gln-NAD-synth"/>
    <property type="match status" value="1"/>
</dbReference>
<comment type="caution">
    <text evidence="11">The sequence shown here is derived from an EMBL/GenBank/DDBJ whole genome shotgun (WGS) entry which is preliminary data.</text>
</comment>
<feature type="active site" description="Nucleophile; for glutaminase activity" evidence="7">
    <location>
        <position position="170"/>
    </location>
</feature>
<evidence type="ECO:0000256" key="8">
    <source>
        <dbReference type="PIRNR" id="PIRNR006630"/>
    </source>
</evidence>
<dbReference type="GO" id="GO:0008795">
    <property type="term" value="F:NAD+ synthase activity"/>
    <property type="evidence" value="ECO:0007669"/>
    <property type="project" value="UniProtKB-EC"/>
</dbReference>
<dbReference type="NCBIfam" id="TIGR00552">
    <property type="entry name" value="nadE"/>
    <property type="match status" value="1"/>
</dbReference>
<evidence type="ECO:0000256" key="9">
    <source>
        <dbReference type="RuleBase" id="RU003811"/>
    </source>
</evidence>
<evidence type="ECO:0000256" key="4">
    <source>
        <dbReference type="ARBA" id="ARBA00022741"/>
    </source>
</evidence>
<feature type="binding site" evidence="7">
    <location>
        <position position="197"/>
    </location>
    <ligand>
        <name>L-glutamine</name>
        <dbReference type="ChEBI" id="CHEBI:58359"/>
    </ligand>
</feature>
<dbReference type="Pfam" id="PF00795">
    <property type="entry name" value="CN_hydrolase"/>
    <property type="match status" value="1"/>
</dbReference>
<dbReference type="InterPro" id="IPR003010">
    <property type="entry name" value="C-N_Hydrolase"/>
</dbReference>
<comment type="pathway">
    <text evidence="1 7 8">Cofactor biosynthesis; NAD(+) biosynthesis; NAD(+) from deamido-NAD(+) (L-Gln route): step 1/1.</text>
</comment>
<organism evidence="11 12">
    <name type="scientific">Neglectibacter timonensis</name>
    <dbReference type="NCBI Taxonomy" id="1776382"/>
    <lineage>
        <taxon>Bacteria</taxon>
        <taxon>Bacillati</taxon>
        <taxon>Bacillota</taxon>
        <taxon>Clostridia</taxon>
        <taxon>Eubacteriales</taxon>
        <taxon>Oscillospiraceae</taxon>
        <taxon>Neglectibacter</taxon>
    </lineage>
</organism>
<dbReference type="EC" id="6.3.5.1" evidence="7 8"/>
<dbReference type="Gene3D" id="3.60.110.10">
    <property type="entry name" value="Carbon-nitrogen hydrolase"/>
    <property type="match status" value="1"/>
</dbReference>
<feature type="binding site" evidence="7">
    <location>
        <position position="440"/>
    </location>
    <ligand>
        <name>deamido-NAD(+)</name>
        <dbReference type="ChEBI" id="CHEBI:58437"/>
        <note>ligand shared between two neighboring subunits</note>
    </ligand>
</feature>
<evidence type="ECO:0000256" key="3">
    <source>
        <dbReference type="ARBA" id="ARBA00022598"/>
    </source>
</evidence>
<dbReference type="NCBIfam" id="NF002730">
    <property type="entry name" value="PRK02628.1"/>
    <property type="match status" value="1"/>
</dbReference>
<dbReference type="PIRSF" id="PIRSF006630">
    <property type="entry name" value="NADS_GAT"/>
    <property type="match status" value="1"/>
</dbReference>
<dbReference type="PANTHER" id="PTHR23090:SF9">
    <property type="entry name" value="GLUTAMINE-DEPENDENT NAD(+) SYNTHETASE"/>
    <property type="match status" value="1"/>
</dbReference>
<dbReference type="Gene3D" id="1.10.10.1140">
    <property type="entry name" value="Glutamine-dependent NAD+ synthetase, C-terminal domain"/>
    <property type="match status" value="1"/>
</dbReference>
<feature type="active site" description="Proton acceptor; for glutaminase activity" evidence="7">
    <location>
        <position position="46"/>
    </location>
</feature>
<feature type="binding site" evidence="7">
    <location>
        <begin position="474"/>
        <end position="477"/>
    </location>
    <ligand>
        <name>deamido-NAD(+)</name>
        <dbReference type="ChEBI" id="CHEBI:58437"/>
        <note>ligand shared between two neighboring subunits</note>
    </ligand>
</feature>
<dbReference type="InterPro" id="IPR003694">
    <property type="entry name" value="NAD_synthase"/>
</dbReference>
<dbReference type="RefSeq" id="WP_256191539.1">
    <property type="nucleotide sequence ID" value="NZ_CATZHN010000005.1"/>
</dbReference>
<comment type="catalytic activity">
    <reaction evidence="7 8">
        <text>deamido-NAD(+) + L-glutamine + ATP + H2O = L-glutamate + AMP + diphosphate + NAD(+) + H(+)</text>
        <dbReference type="Rhea" id="RHEA:24384"/>
        <dbReference type="ChEBI" id="CHEBI:15377"/>
        <dbReference type="ChEBI" id="CHEBI:15378"/>
        <dbReference type="ChEBI" id="CHEBI:29985"/>
        <dbReference type="ChEBI" id="CHEBI:30616"/>
        <dbReference type="ChEBI" id="CHEBI:33019"/>
        <dbReference type="ChEBI" id="CHEBI:57540"/>
        <dbReference type="ChEBI" id="CHEBI:58359"/>
        <dbReference type="ChEBI" id="CHEBI:58437"/>
        <dbReference type="ChEBI" id="CHEBI:456215"/>
        <dbReference type="EC" id="6.3.5.1"/>
    </reaction>
</comment>
<feature type="binding site" evidence="7">
    <location>
        <position position="469"/>
    </location>
    <ligand>
        <name>deamido-NAD(+)</name>
        <dbReference type="ChEBI" id="CHEBI:58437"/>
        <note>ligand shared between two neighboring subunits</note>
    </ligand>
</feature>
<dbReference type="InterPro" id="IPR014445">
    <property type="entry name" value="Gln-dep_NAD_synthase"/>
</dbReference>
<evidence type="ECO:0000259" key="10">
    <source>
        <dbReference type="PROSITE" id="PS50263"/>
    </source>
</evidence>
<dbReference type="Gene3D" id="3.40.50.620">
    <property type="entry name" value="HUPs"/>
    <property type="match status" value="1"/>
</dbReference>
<dbReference type="Proteomes" id="UP001524473">
    <property type="component" value="Unassembled WGS sequence"/>
</dbReference>
<dbReference type="InterPro" id="IPR022310">
    <property type="entry name" value="NAD/GMP_synthase"/>
</dbReference>
<evidence type="ECO:0000256" key="7">
    <source>
        <dbReference type="HAMAP-Rule" id="MF_02090"/>
    </source>
</evidence>
<sequence>MKDGLIRIAAATPETGVADVKANIARMGELAREAAQQGCAAVVFPELAVTGYTCGDLFRDATLIQAAERGLSQLMEETGKLDLLCVVGVPVAFRGGLYNCAAVFLRGKLLGLPAKTHIPNYAEFYEARHFTPAPEKAETVLYCGQRAPMGGNLLFSCENVTGLAVGVEICEDLWVAGPPSTRLAQCGATVLLNPSCSDETIGKAEYRRELVKSHSARLLAAYAYADSGFGESTTDMVFSGHRLIAENGALLSEGELFTTGLTMADLDLERLVQERRRMSTWREWPDPEEMTRVSFSYREETVRAFEPQRVFPKTPFVPGNGGDLEKRCSMILAMQSEGLAVRLKHIGCSTVVIGLSGGLDSTLALLVAVRAFDRLKLPYSGIKTYSMPGFGTTSRTKSNAQKIAEELGVSFREISIEKAVRQHFSDIGQSEETLDVTYENSQARERTQVLMDLANQCGGLVVGTGDLSELALGWATYNGDHMSMYAVNASIPKTLVRYLVRYAADHSGEALKRALYDVLDTPVSPELLPPKDGEIAQKTEELVGPYELHDFFLYYLLRFGFTPGKIYRMACRSFAGDYSPEVIRHWLRTFYRRFFTQQFKRSCLPDGPKVGSVTLSPRGDFRMPSDACCTVWLEEIDRL</sequence>
<keyword evidence="12" id="KW-1185">Reference proteome</keyword>
<feature type="binding site" evidence="7">
    <location>
        <position position="464"/>
    </location>
    <ligand>
        <name>ATP</name>
        <dbReference type="ChEBI" id="CHEBI:30616"/>
    </ligand>
</feature>
<evidence type="ECO:0000313" key="12">
    <source>
        <dbReference type="Proteomes" id="UP001524473"/>
    </source>
</evidence>
<evidence type="ECO:0000256" key="5">
    <source>
        <dbReference type="ARBA" id="ARBA00022840"/>
    </source>
</evidence>
<dbReference type="HAMAP" id="MF_02090">
    <property type="entry name" value="NadE_glutamine_dep"/>
    <property type="match status" value="1"/>
</dbReference>
<evidence type="ECO:0000256" key="1">
    <source>
        <dbReference type="ARBA" id="ARBA00005188"/>
    </source>
</evidence>
<gene>
    <name evidence="7" type="primary">nadE</name>
    <name evidence="11" type="ORF">NE695_02465</name>
</gene>
<evidence type="ECO:0000256" key="6">
    <source>
        <dbReference type="ARBA" id="ARBA00023027"/>
    </source>
</evidence>
<feature type="active site" description="For glutaminase activity" evidence="7">
    <location>
        <position position="115"/>
    </location>
</feature>
<proteinExistence type="inferred from homology"/>
<reference evidence="11 12" key="1">
    <citation type="submission" date="2022-06" db="EMBL/GenBank/DDBJ databases">
        <title>Isolation of gut microbiota from human fecal samples.</title>
        <authorList>
            <person name="Pamer E.G."/>
            <person name="Barat B."/>
            <person name="Waligurski E."/>
            <person name="Medina S."/>
            <person name="Paddock L."/>
            <person name="Mostad J."/>
        </authorList>
    </citation>
    <scope>NUCLEOTIDE SEQUENCE [LARGE SCALE GENOMIC DNA]</scope>
    <source>
        <strain evidence="11 12">DFI.9.73</strain>
    </source>
</reference>
<feature type="binding site" evidence="7">
    <location>
        <begin position="354"/>
        <end position="361"/>
    </location>
    <ligand>
        <name>ATP</name>
        <dbReference type="ChEBI" id="CHEBI:30616"/>
    </ligand>
</feature>
<comment type="similarity">
    <text evidence="9">Belongs to the NAD synthetase family.</text>
</comment>
<dbReference type="CDD" id="cd00553">
    <property type="entry name" value="NAD_synthase"/>
    <property type="match status" value="1"/>
</dbReference>
<dbReference type="EMBL" id="JANFZH010000004">
    <property type="protein sequence ID" value="MCQ4838774.1"/>
    <property type="molecule type" value="Genomic_DNA"/>
</dbReference>
<dbReference type="PROSITE" id="PS50263">
    <property type="entry name" value="CN_HYDROLASE"/>
    <property type="match status" value="1"/>
</dbReference>
<dbReference type="InterPro" id="IPR036526">
    <property type="entry name" value="C-N_Hydrolase_sf"/>
</dbReference>
<dbReference type="SUPFAM" id="SSF56317">
    <property type="entry name" value="Carbon-nitrogen hydrolase"/>
    <property type="match status" value="1"/>
</dbReference>
<evidence type="ECO:0000256" key="2">
    <source>
        <dbReference type="ARBA" id="ARBA00007145"/>
    </source>
</evidence>
<name>A0ABT1RVT2_9FIRM</name>
<dbReference type="Pfam" id="PF02540">
    <property type="entry name" value="NAD_synthase"/>
    <property type="match status" value="1"/>
</dbReference>
<keyword evidence="4 7" id="KW-0547">Nucleotide-binding</keyword>
<keyword evidence="5 7" id="KW-0067">ATP-binding</keyword>